<accession>T1GFF1</accession>
<dbReference type="Proteomes" id="UP000015102">
    <property type="component" value="Unassembled WGS sequence"/>
</dbReference>
<proteinExistence type="predicted"/>
<sequence>MNLFIPSLSHVFQNIIKLKSLLNITYKIFASIMCQRPKPHAIRICDLSDLPSILMTRRKHTENKL</sequence>
<evidence type="ECO:0000313" key="1">
    <source>
        <dbReference type="EnsemblMetazoa" id="MESCA002092-PA"/>
    </source>
</evidence>
<dbReference type="EMBL" id="CAQQ02392732">
    <property type="status" value="NOT_ANNOTATED_CDS"/>
    <property type="molecule type" value="Genomic_DNA"/>
</dbReference>
<dbReference type="EnsemblMetazoa" id="MESCA002092-RA">
    <property type="protein sequence ID" value="MESCA002092-PA"/>
    <property type="gene ID" value="MESCA002092"/>
</dbReference>
<keyword evidence="2" id="KW-1185">Reference proteome</keyword>
<dbReference type="HOGENOM" id="CLU_2852245_0_0_1"/>
<evidence type="ECO:0000313" key="2">
    <source>
        <dbReference type="Proteomes" id="UP000015102"/>
    </source>
</evidence>
<reference evidence="1" key="2">
    <citation type="submission" date="2015-06" db="UniProtKB">
        <authorList>
            <consortium name="EnsemblMetazoa"/>
        </authorList>
    </citation>
    <scope>IDENTIFICATION</scope>
</reference>
<dbReference type="EMBL" id="CAQQ02392733">
    <property type="status" value="NOT_ANNOTATED_CDS"/>
    <property type="molecule type" value="Genomic_DNA"/>
</dbReference>
<dbReference type="AlphaFoldDB" id="T1GFF1"/>
<organism evidence="1 2">
    <name type="scientific">Megaselia scalaris</name>
    <name type="common">Humpbacked fly</name>
    <name type="synonym">Phora scalaris</name>
    <dbReference type="NCBI Taxonomy" id="36166"/>
    <lineage>
        <taxon>Eukaryota</taxon>
        <taxon>Metazoa</taxon>
        <taxon>Ecdysozoa</taxon>
        <taxon>Arthropoda</taxon>
        <taxon>Hexapoda</taxon>
        <taxon>Insecta</taxon>
        <taxon>Pterygota</taxon>
        <taxon>Neoptera</taxon>
        <taxon>Endopterygota</taxon>
        <taxon>Diptera</taxon>
        <taxon>Brachycera</taxon>
        <taxon>Muscomorpha</taxon>
        <taxon>Platypezoidea</taxon>
        <taxon>Phoridae</taxon>
        <taxon>Megaseliini</taxon>
        <taxon>Megaselia</taxon>
    </lineage>
</organism>
<reference evidence="2" key="1">
    <citation type="submission" date="2013-02" db="EMBL/GenBank/DDBJ databases">
        <authorList>
            <person name="Hughes D."/>
        </authorList>
    </citation>
    <scope>NUCLEOTIDE SEQUENCE</scope>
    <source>
        <strain>Durham</strain>
        <strain evidence="2">NC isolate 2 -- Noor lab</strain>
    </source>
</reference>
<protein>
    <submittedName>
        <fullName evidence="1">Uncharacterized protein</fullName>
    </submittedName>
</protein>
<name>T1GFF1_MEGSC</name>